<proteinExistence type="predicted"/>
<name>A0ABR3L791_9TELE</name>
<dbReference type="Proteomes" id="UP001558613">
    <property type="component" value="Unassembled WGS sequence"/>
</dbReference>
<evidence type="ECO:0000313" key="3">
    <source>
        <dbReference type="Proteomes" id="UP001558613"/>
    </source>
</evidence>
<feature type="compositionally biased region" description="Polar residues" evidence="1">
    <location>
        <begin position="16"/>
        <end position="25"/>
    </location>
</feature>
<comment type="caution">
    <text evidence="2">The sequence shown here is derived from an EMBL/GenBank/DDBJ whole genome shotgun (WGS) entry which is preliminary data.</text>
</comment>
<sequence>MSASVPQHELSRYGSHGQQTGSQRSLPLFGPRGLSVASIQVERAGKPMLYLCSGPVHPAIWAGAAPMSYPPIRLKSRLVGQCPVCGGMLISALKGAGGQQPL</sequence>
<keyword evidence="3" id="KW-1185">Reference proteome</keyword>
<dbReference type="EMBL" id="JAYMGO010000025">
    <property type="protein sequence ID" value="KAL1247599.1"/>
    <property type="molecule type" value="Genomic_DNA"/>
</dbReference>
<reference evidence="2 3" key="1">
    <citation type="submission" date="2023-09" db="EMBL/GenBank/DDBJ databases">
        <authorList>
            <person name="Wang M."/>
        </authorList>
    </citation>
    <scope>NUCLEOTIDE SEQUENCE [LARGE SCALE GENOMIC DNA]</scope>
    <source>
        <strain evidence="2">GT-2023</strain>
        <tissue evidence="2">Liver</tissue>
    </source>
</reference>
<evidence type="ECO:0000256" key="1">
    <source>
        <dbReference type="SAM" id="MobiDB-lite"/>
    </source>
</evidence>
<feature type="region of interest" description="Disordered" evidence="1">
    <location>
        <begin position="1"/>
        <end position="28"/>
    </location>
</feature>
<accession>A0ABR3L791</accession>
<protein>
    <submittedName>
        <fullName evidence="2">Uncharacterized protein</fullName>
    </submittedName>
</protein>
<organism evidence="2 3">
    <name type="scientific">Cirrhinus molitorella</name>
    <name type="common">mud carp</name>
    <dbReference type="NCBI Taxonomy" id="172907"/>
    <lineage>
        <taxon>Eukaryota</taxon>
        <taxon>Metazoa</taxon>
        <taxon>Chordata</taxon>
        <taxon>Craniata</taxon>
        <taxon>Vertebrata</taxon>
        <taxon>Euteleostomi</taxon>
        <taxon>Actinopterygii</taxon>
        <taxon>Neopterygii</taxon>
        <taxon>Teleostei</taxon>
        <taxon>Ostariophysi</taxon>
        <taxon>Cypriniformes</taxon>
        <taxon>Cyprinidae</taxon>
        <taxon>Labeoninae</taxon>
        <taxon>Labeonini</taxon>
        <taxon>Cirrhinus</taxon>
    </lineage>
</organism>
<gene>
    <name evidence="2" type="ORF">QQF64_022975</name>
</gene>
<evidence type="ECO:0000313" key="2">
    <source>
        <dbReference type="EMBL" id="KAL1247599.1"/>
    </source>
</evidence>